<gene>
    <name evidence="2" type="ORF">LCGC14_0516400</name>
</gene>
<accession>A0A0F9SI47</accession>
<sequence>MMLIEKLAVGNPQVPSKRDKKQRIARRWLTRGEDKDKDVAPDGRSKRQFEGKGGGFGESMGENTGGITFSGQGEGYRRSVM</sequence>
<name>A0A0F9SI47_9ZZZZ</name>
<proteinExistence type="predicted"/>
<evidence type="ECO:0000313" key="2">
    <source>
        <dbReference type="EMBL" id="KKN61962.1"/>
    </source>
</evidence>
<feature type="compositionally biased region" description="Basic residues" evidence="1">
    <location>
        <begin position="18"/>
        <end position="29"/>
    </location>
</feature>
<protein>
    <submittedName>
        <fullName evidence="2">Uncharacterized protein</fullName>
    </submittedName>
</protein>
<organism evidence="2">
    <name type="scientific">marine sediment metagenome</name>
    <dbReference type="NCBI Taxonomy" id="412755"/>
    <lineage>
        <taxon>unclassified sequences</taxon>
        <taxon>metagenomes</taxon>
        <taxon>ecological metagenomes</taxon>
    </lineage>
</organism>
<comment type="caution">
    <text evidence="2">The sequence shown here is derived from an EMBL/GenBank/DDBJ whole genome shotgun (WGS) entry which is preliminary data.</text>
</comment>
<dbReference type="AlphaFoldDB" id="A0A0F9SI47"/>
<dbReference type="EMBL" id="LAZR01000639">
    <property type="protein sequence ID" value="KKN61962.1"/>
    <property type="molecule type" value="Genomic_DNA"/>
</dbReference>
<reference evidence="2" key="1">
    <citation type="journal article" date="2015" name="Nature">
        <title>Complex archaea that bridge the gap between prokaryotes and eukaryotes.</title>
        <authorList>
            <person name="Spang A."/>
            <person name="Saw J.H."/>
            <person name="Jorgensen S.L."/>
            <person name="Zaremba-Niedzwiedzka K."/>
            <person name="Martijn J."/>
            <person name="Lind A.E."/>
            <person name="van Eijk R."/>
            <person name="Schleper C."/>
            <person name="Guy L."/>
            <person name="Ettema T.J."/>
        </authorList>
    </citation>
    <scope>NUCLEOTIDE SEQUENCE</scope>
</reference>
<feature type="compositionally biased region" description="Basic and acidic residues" evidence="1">
    <location>
        <begin position="30"/>
        <end position="50"/>
    </location>
</feature>
<feature type="region of interest" description="Disordered" evidence="1">
    <location>
        <begin position="9"/>
        <end position="81"/>
    </location>
</feature>
<evidence type="ECO:0000256" key="1">
    <source>
        <dbReference type="SAM" id="MobiDB-lite"/>
    </source>
</evidence>